<evidence type="ECO:0000256" key="2">
    <source>
        <dbReference type="SAM" id="MobiDB-lite"/>
    </source>
</evidence>
<feature type="non-terminal residue" evidence="3">
    <location>
        <position position="287"/>
    </location>
</feature>
<accession>A0AAN8G3H7</accession>
<dbReference type="Proteomes" id="UP001331761">
    <property type="component" value="Unassembled WGS sequence"/>
</dbReference>
<feature type="coiled-coil region" evidence="1">
    <location>
        <begin position="104"/>
        <end position="138"/>
    </location>
</feature>
<organism evidence="3 4">
    <name type="scientific">Trichostrongylus colubriformis</name>
    <name type="common">Black scour worm</name>
    <dbReference type="NCBI Taxonomy" id="6319"/>
    <lineage>
        <taxon>Eukaryota</taxon>
        <taxon>Metazoa</taxon>
        <taxon>Ecdysozoa</taxon>
        <taxon>Nematoda</taxon>
        <taxon>Chromadorea</taxon>
        <taxon>Rhabditida</taxon>
        <taxon>Rhabditina</taxon>
        <taxon>Rhabditomorpha</taxon>
        <taxon>Strongyloidea</taxon>
        <taxon>Trichostrongylidae</taxon>
        <taxon>Trichostrongylus</taxon>
    </lineage>
</organism>
<proteinExistence type="predicted"/>
<feature type="compositionally biased region" description="Basic and acidic residues" evidence="2">
    <location>
        <begin position="44"/>
        <end position="72"/>
    </location>
</feature>
<feature type="compositionally biased region" description="Basic residues" evidence="2">
    <location>
        <begin position="218"/>
        <end position="234"/>
    </location>
</feature>
<gene>
    <name evidence="3" type="ORF">GCK32_000154</name>
</gene>
<protein>
    <submittedName>
        <fullName evidence="3">Uncharacterized protein</fullName>
    </submittedName>
</protein>
<sequence length="287" mass="33353">MQEAVPADKRSFEEKILTEISATYSLLRKSQKQPQEGNTSAKRPTIDHHEKPEGESTLRNGRERDVGMRIDDTQDSEEQQEEGLIVLDGVSDDDEREIMHADDVANLEEQLKNTREMKLRAQQRVNEMRRERSTARRRFLPKKPQPGLPCVLCQAVEEHYSDACPTHWRAHARRSLVREDHRCEQKLARKLDLSEARGTQLLSTMTDGGQKFVGTWSGRHKKRSTTQSKTRGKKARDGNNKKKRREKEKRKGKEEEEEKKRKKEEKEVATYSSLDNLLDRLCDCDCD</sequence>
<evidence type="ECO:0000256" key="1">
    <source>
        <dbReference type="SAM" id="Coils"/>
    </source>
</evidence>
<dbReference type="EMBL" id="WIXE01007861">
    <property type="protein sequence ID" value="KAK5980053.1"/>
    <property type="molecule type" value="Genomic_DNA"/>
</dbReference>
<comment type="caution">
    <text evidence="3">The sequence shown here is derived from an EMBL/GenBank/DDBJ whole genome shotgun (WGS) entry which is preliminary data.</text>
</comment>
<feature type="region of interest" description="Disordered" evidence="2">
    <location>
        <begin position="26"/>
        <end position="91"/>
    </location>
</feature>
<reference evidence="3 4" key="1">
    <citation type="submission" date="2019-10" db="EMBL/GenBank/DDBJ databases">
        <title>Assembly and Annotation for the nematode Trichostrongylus colubriformis.</title>
        <authorList>
            <person name="Martin J."/>
        </authorList>
    </citation>
    <scope>NUCLEOTIDE SEQUENCE [LARGE SCALE GENOMIC DNA]</scope>
    <source>
        <strain evidence="3">G859</strain>
        <tissue evidence="3">Whole worm</tissue>
    </source>
</reference>
<name>A0AAN8G3H7_TRICO</name>
<feature type="region of interest" description="Disordered" evidence="2">
    <location>
        <begin position="202"/>
        <end position="270"/>
    </location>
</feature>
<evidence type="ECO:0000313" key="3">
    <source>
        <dbReference type="EMBL" id="KAK5980053.1"/>
    </source>
</evidence>
<feature type="compositionally biased region" description="Polar residues" evidence="2">
    <location>
        <begin position="32"/>
        <end position="42"/>
    </location>
</feature>
<keyword evidence="1" id="KW-0175">Coiled coil</keyword>
<evidence type="ECO:0000313" key="4">
    <source>
        <dbReference type="Proteomes" id="UP001331761"/>
    </source>
</evidence>
<keyword evidence="4" id="KW-1185">Reference proteome</keyword>
<dbReference type="AlphaFoldDB" id="A0AAN8G3H7"/>